<comment type="subcellular location">
    <subcellularLocation>
        <location evidence="1">Secreted</location>
    </subcellularLocation>
</comment>
<dbReference type="GO" id="GO:0050178">
    <property type="term" value="F:phenylpyruvate tautomerase activity"/>
    <property type="evidence" value="ECO:0007669"/>
    <property type="project" value="UniProtKB-EC"/>
</dbReference>
<dbReference type="STRING" id="8469.M7BJB4"/>
<comment type="catalytic activity">
    <reaction evidence="6">
        <text>3-phenylpyruvate = enol-phenylpyruvate</text>
        <dbReference type="Rhea" id="RHEA:17097"/>
        <dbReference type="ChEBI" id="CHEBI:16815"/>
        <dbReference type="ChEBI" id="CHEBI:18005"/>
        <dbReference type="EC" id="5.3.2.1"/>
    </reaction>
</comment>
<dbReference type="Gene3D" id="3.30.429.10">
    <property type="entry name" value="Macrophage Migration Inhibitory Factor"/>
    <property type="match status" value="1"/>
</dbReference>
<evidence type="ECO:0000313" key="15">
    <source>
        <dbReference type="Proteomes" id="UP000031443"/>
    </source>
</evidence>
<comment type="catalytic activity">
    <reaction evidence="7">
        <text>L-dopachrome = 5,6-dihydroxyindole-2-carboxylate</text>
        <dbReference type="Rhea" id="RHEA:13041"/>
        <dbReference type="ChEBI" id="CHEBI:16875"/>
        <dbReference type="ChEBI" id="CHEBI:57509"/>
        <dbReference type="EC" id="5.3.3.12"/>
    </reaction>
</comment>
<dbReference type="AlphaFoldDB" id="M7BJB4"/>
<gene>
    <name evidence="14" type="ORF">UY3_10708</name>
</gene>
<reference evidence="15" key="1">
    <citation type="journal article" date="2013" name="Nat. Genet.">
        <title>The draft genomes of soft-shell turtle and green sea turtle yield insights into the development and evolution of the turtle-specific body plan.</title>
        <authorList>
            <person name="Wang Z."/>
            <person name="Pascual-Anaya J."/>
            <person name="Zadissa A."/>
            <person name="Li W."/>
            <person name="Niimura Y."/>
            <person name="Huang Z."/>
            <person name="Li C."/>
            <person name="White S."/>
            <person name="Xiong Z."/>
            <person name="Fang D."/>
            <person name="Wang B."/>
            <person name="Ming Y."/>
            <person name="Chen Y."/>
            <person name="Zheng Y."/>
            <person name="Kuraku S."/>
            <person name="Pignatelli M."/>
            <person name="Herrero J."/>
            <person name="Beal K."/>
            <person name="Nozawa M."/>
            <person name="Li Q."/>
            <person name="Wang J."/>
            <person name="Zhang H."/>
            <person name="Yu L."/>
            <person name="Shigenobu S."/>
            <person name="Wang J."/>
            <person name="Liu J."/>
            <person name="Flicek P."/>
            <person name="Searle S."/>
            <person name="Wang J."/>
            <person name="Kuratani S."/>
            <person name="Yin Y."/>
            <person name="Aken B."/>
            <person name="Zhang G."/>
            <person name="Irie N."/>
        </authorList>
    </citation>
    <scope>NUCLEOTIDE SEQUENCE [LARGE SCALE GENOMIC DNA]</scope>
</reference>
<dbReference type="Pfam" id="PF01187">
    <property type="entry name" value="MIF"/>
    <property type="match status" value="1"/>
</dbReference>
<dbReference type="GO" id="GO:0005125">
    <property type="term" value="F:cytokine activity"/>
    <property type="evidence" value="ECO:0007669"/>
    <property type="project" value="UniProtKB-KW"/>
</dbReference>
<evidence type="ECO:0000313" key="14">
    <source>
        <dbReference type="EMBL" id="EMP32138.1"/>
    </source>
</evidence>
<evidence type="ECO:0000256" key="2">
    <source>
        <dbReference type="ARBA" id="ARBA00005851"/>
    </source>
</evidence>
<evidence type="ECO:0000256" key="5">
    <source>
        <dbReference type="ARBA" id="ARBA00023235"/>
    </source>
</evidence>
<comment type="similarity">
    <text evidence="2">Belongs to the MIF family.</text>
</comment>
<protein>
    <recommendedName>
        <fullName evidence="10">Macrophage migration inhibitory factor</fullName>
        <ecNumber evidence="9">5.3.2.1</ecNumber>
        <ecNumber evidence="8">5.3.3.12</ecNumber>
    </recommendedName>
    <alternativeName>
        <fullName evidence="13">L-dopachrome isomerase</fullName>
    </alternativeName>
    <alternativeName>
        <fullName evidence="11">L-dopachrome tautomerase</fullName>
    </alternativeName>
    <alternativeName>
        <fullName evidence="12">Phenylpyruvate tautomerase</fullName>
    </alternativeName>
</protein>
<dbReference type="eggNOG" id="KOG1759">
    <property type="taxonomic scope" value="Eukaryota"/>
</dbReference>
<evidence type="ECO:0000256" key="12">
    <source>
        <dbReference type="ARBA" id="ARBA00041912"/>
    </source>
</evidence>
<evidence type="ECO:0000256" key="1">
    <source>
        <dbReference type="ARBA" id="ARBA00004613"/>
    </source>
</evidence>
<keyword evidence="4" id="KW-0964">Secreted</keyword>
<evidence type="ECO:0000256" key="8">
    <source>
        <dbReference type="ARBA" id="ARBA00038932"/>
    </source>
</evidence>
<dbReference type="PANTHER" id="PTHR11954:SF6">
    <property type="entry name" value="MACROPHAGE MIGRATION INHIBITORY FACTOR"/>
    <property type="match status" value="1"/>
</dbReference>
<evidence type="ECO:0000256" key="13">
    <source>
        <dbReference type="ARBA" id="ARBA00042730"/>
    </source>
</evidence>
<dbReference type="EC" id="5.3.2.1" evidence="9"/>
<proteinExistence type="inferred from homology"/>
<dbReference type="EMBL" id="KB542019">
    <property type="protein sequence ID" value="EMP32138.1"/>
    <property type="molecule type" value="Genomic_DNA"/>
</dbReference>
<evidence type="ECO:0000256" key="9">
    <source>
        <dbReference type="ARBA" id="ARBA00039086"/>
    </source>
</evidence>
<name>M7BJB4_CHEMY</name>
<evidence type="ECO:0000256" key="7">
    <source>
        <dbReference type="ARBA" id="ARBA00036823"/>
    </source>
</evidence>
<organism evidence="14 15">
    <name type="scientific">Chelonia mydas</name>
    <name type="common">Green sea-turtle</name>
    <name type="synonym">Chelonia agassizi</name>
    <dbReference type="NCBI Taxonomy" id="8469"/>
    <lineage>
        <taxon>Eukaryota</taxon>
        <taxon>Metazoa</taxon>
        <taxon>Chordata</taxon>
        <taxon>Craniata</taxon>
        <taxon>Vertebrata</taxon>
        <taxon>Euteleostomi</taxon>
        <taxon>Archelosauria</taxon>
        <taxon>Testudinata</taxon>
        <taxon>Testudines</taxon>
        <taxon>Cryptodira</taxon>
        <taxon>Durocryptodira</taxon>
        <taxon>Americhelydia</taxon>
        <taxon>Chelonioidea</taxon>
        <taxon>Cheloniidae</taxon>
        <taxon>Chelonia</taxon>
    </lineage>
</organism>
<keyword evidence="15" id="KW-1185">Reference proteome</keyword>
<keyword evidence="5" id="KW-0413">Isomerase</keyword>
<dbReference type="InterPro" id="IPR014347">
    <property type="entry name" value="Tautomerase/MIF_sf"/>
</dbReference>
<dbReference type="GO" id="GO:0005615">
    <property type="term" value="C:extracellular space"/>
    <property type="evidence" value="ECO:0007669"/>
    <property type="project" value="UniProtKB-KW"/>
</dbReference>
<keyword evidence="3" id="KW-0202">Cytokine</keyword>
<dbReference type="SUPFAM" id="SSF55331">
    <property type="entry name" value="Tautomerase/MIF"/>
    <property type="match status" value="1"/>
</dbReference>
<dbReference type="PANTHER" id="PTHR11954">
    <property type="entry name" value="D-DOPACHROME DECARBOXYLASE"/>
    <property type="match status" value="1"/>
</dbReference>
<dbReference type="InterPro" id="IPR001398">
    <property type="entry name" value="Macrophage_inhib_fac"/>
</dbReference>
<evidence type="ECO:0000256" key="10">
    <source>
        <dbReference type="ARBA" id="ARBA00039619"/>
    </source>
</evidence>
<dbReference type="EC" id="5.3.3.12" evidence="8"/>
<accession>M7BJB4</accession>
<dbReference type="Proteomes" id="UP000031443">
    <property type="component" value="Unassembled WGS sequence"/>
</dbReference>
<evidence type="ECO:0000256" key="3">
    <source>
        <dbReference type="ARBA" id="ARBA00022514"/>
    </source>
</evidence>
<sequence>MCFLYSIGKIGDQENKDYSKLLCDLLNKHLKIPADRIYISYFDMSAANVGWNCTTFA</sequence>
<evidence type="ECO:0000256" key="4">
    <source>
        <dbReference type="ARBA" id="ARBA00022525"/>
    </source>
</evidence>
<dbReference type="GO" id="GO:0004167">
    <property type="term" value="F:dopachrome isomerase activity"/>
    <property type="evidence" value="ECO:0007669"/>
    <property type="project" value="UniProtKB-EC"/>
</dbReference>
<evidence type="ECO:0000256" key="11">
    <source>
        <dbReference type="ARBA" id="ARBA00041631"/>
    </source>
</evidence>
<evidence type="ECO:0000256" key="6">
    <source>
        <dbReference type="ARBA" id="ARBA00036735"/>
    </source>
</evidence>